<keyword evidence="3" id="KW-1185">Reference proteome</keyword>
<dbReference type="EMBL" id="JBBEGM010000004">
    <property type="protein sequence ID" value="MEJ2861997.1"/>
    <property type="molecule type" value="Genomic_DNA"/>
</dbReference>
<dbReference type="InterPro" id="IPR050228">
    <property type="entry name" value="Carboxylesterase_BioH"/>
</dbReference>
<dbReference type="InterPro" id="IPR000073">
    <property type="entry name" value="AB_hydrolase_1"/>
</dbReference>
<dbReference type="RefSeq" id="WP_337703255.1">
    <property type="nucleotide sequence ID" value="NZ_JBBEGM010000004.1"/>
</dbReference>
<proteinExistence type="predicted"/>
<dbReference type="InterPro" id="IPR029058">
    <property type="entry name" value="AB_hydrolase_fold"/>
</dbReference>
<keyword evidence="2" id="KW-0378">Hydrolase</keyword>
<dbReference type="Proteomes" id="UP001369736">
    <property type="component" value="Unassembled WGS sequence"/>
</dbReference>
<dbReference type="PANTHER" id="PTHR43194:SF5">
    <property type="entry name" value="PIMELOYL-[ACYL-CARRIER PROTEIN] METHYL ESTER ESTERASE"/>
    <property type="match status" value="1"/>
</dbReference>
<gene>
    <name evidence="2" type="ORF">WCD58_12570</name>
</gene>
<dbReference type="GO" id="GO:0016787">
    <property type="term" value="F:hydrolase activity"/>
    <property type="evidence" value="ECO:0007669"/>
    <property type="project" value="UniProtKB-KW"/>
</dbReference>
<accession>A0ABU8M5U5</accession>
<dbReference type="PANTHER" id="PTHR43194">
    <property type="entry name" value="HYDROLASE ALPHA/BETA FOLD FAMILY"/>
    <property type="match status" value="1"/>
</dbReference>
<sequence>MTGEVLPAPGRPVAVAVPGLGLTVRGWRGVVEDLADTVPTAVVALPAYGLRAGRGPITPASSADDLARRLVDVADGPVVLFGHSASCQVVAEVARRHPATVRGLVLVGPTAAPHLSTRRRLVARWLRTAAHEDPRRVPAILRDYLTTRLSGFARALRAARRHDLREALAGSQVPVFVVRGPHDHLAPAGWLADLAAVRRGITTVTTRDGAHMVPLTRPAELARVCRDGLPG</sequence>
<dbReference type="Gene3D" id="3.40.50.1820">
    <property type="entry name" value="alpha/beta hydrolase"/>
    <property type="match status" value="1"/>
</dbReference>
<evidence type="ECO:0000259" key="1">
    <source>
        <dbReference type="Pfam" id="PF12697"/>
    </source>
</evidence>
<dbReference type="Pfam" id="PF12697">
    <property type="entry name" value="Abhydrolase_6"/>
    <property type="match status" value="1"/>
</dbReference>
<protein>
    <submittedName>
        <fullName evidence="2">Alpha/beta hydrolase</fullName>
    </submittedName>
</protein>
<feature type="domain" description="AB hydrolase-1" evidence="1">
    <location>
        <begin position="15"/>
        <end position="223"/>
    </location>
</feature>
<reference evidence="2 3" key="1">
    <citation type="submission" date="2024-03" db="EMBL/GenBank/DDBJ databases">
        <title>Actinomycetospora sp. OC33-EN07, a novel actinomycete isolated from wild orchid (Aerides multiflora).</title>
        <authorList>
            <person name="Suriyachadkun C."/>
        </authorList>
    </citation>
    <scope>NUCLEOTIDE SEQUENCE [LARGE SCALE GENOMIC DNA]</scope>
    <source>
        <strain evidence="2 3">OC33-EN07</strain>
    </source>
</reference>
<dbReference type="SUPFAM" id="SSF53474">
    <property type="entry name" value="alpha/beta-Hydrolases"/>
    <property type="match status" value="1"/>
</dbReference>
<evidence type="ECO:0000313" key="2">
    <source>
        <dbReference type="EMBL" id="MEJ2861997.1"/>
    </source>
</evidence>
<evidence type="ECO:0000313" key="3">
    <source>
        <dbReference type="Proteomes" id="UP001369736"/>
    </source>
</evidence>
<organism evidence="2 3">
    <name type="scientific">Actinomycetospora flava</name>
    <dbReference type="NCBI Taxonomy" id="3129232"/>
    <lineage>
        <taxon>Bacteria</taxon>
        <taxon>Bacillati</taxon>
        <taxon>Actinomycetota</taxon>
        <taxon>Actinomycetes</taxon>
        <taxon>Pseudonocardiales</taxon>
        <taxon>Pseudonocardiaceae</taxon>
        <taxon>Actinomycetospora</taxon>
    </lineage>
</organism>
<comment type="caution">
    <text evidence="2">The sequence shown here is derived from an EMBL/GenBank/DDBJ whole genome shotgun (WGS) entry which is preliminary data.</text>
</comment>
<name>A0ABU8M5U5_9PSEU</name>